<evidence type="ECO:0000313" key="1">
    <source>
        <dbReference type="EMBL" id="KAI9897655.1"/>
    </source>
</evidence>
<accession>A0ACC0UU80</accession>
<gene>
    <name evidence="1" type="ORF">N3K66_007511</name>
</gene>
<organism evidence="1 2">
    <name type="scientific">Trichothecium roseum</name>
    <dbReference type="NCBI Taxonomy" id="47278"/>
    <lineage>
        <taxon>Eukaryota</taxon>
        <taxon>Fungi</taxon>
        <taxon>Dikarya</taxon>
        <taxon>Ascomycota</taxon>
        <taxon>Pezizomycotina</taxon>
        <taxon>Sordariomycetes</taxon>
        <taxon>Hypocreomycetidae</taxon>
        <taxon>Hypocreales</taxon>
        <taxon>Hypocreales incertae sedis</taxon>
        <taxon>Trichothecium</taxon>
    </lineage>
</organism>
<comment type="caution">
    <text evidence="1">The sequence shown here is derived from an EMBL/GenBank/DDBJ whole genome shotgun (WGS) entry which is preliminary data.</text>
</comment>
<name>A0ACC0UU80_9HYPO</name>
<evidence type="ECO:0000313" key="2">
    <source>
        <dbReference type="Proteomes" id="UP001163324"/>
    </source>
</evidence>
<reference evidence="1" key="1">
    <citation type="submission" date="2022-10" db="EMBL/GenBank/DDBJ databases">
        <title>Complete Genome of Trichothecium roseum strain YXFP-22015, a Plant Pathogen Isolated from Citrus.</title>
        <authorList>
            <person name="Wang Y."/>
            <person name="Zhu L."/>
        </authorList>
    </citation>
    <scope>NUCLEOTIDE SEQUENCE</scope>
    <source>
        <strain evidence="1">YXFP-22015</strain>
    </source>
</reference>
<keyword evidence="2" id="KW-1185">Reference proteome</keyword>
<protein>
    <submittedName>
        <fullName evidence="1">Uncharacterized protein</fullName>
    </submittedName>
</protein>
<proteinExistence type="predicted"/>
<dbReference type="EMBL" id="CM047946">
    <property type="protein sequence ID" value="KAI9897655.1"/>
    <property type="molecule type" value="Genomic_DNA"/>
</dbReference>
<sequence>MAENPSPNVTVRRTQPRGIVPPELIEVLVPPLKFGVWSGVSGALLGAGGAVIADKSPLRSGGMTGFHWFTLGTTYWFSRTMICRGFGGAAQMSSSERVTASALAGVPTGIISGMANSKARAVPSQILFWTVICGGVQWGVNAFTKRSTDPTEIKNNWLRSAWSPLQRLTDEEYLLKMDDQMLGLDADIAIIDERIAALKEKEALEKSKP</sequence>
<dbReference type="Proteomes" id="UP001163324">
    <property type="component" value="Chromosome 7"/>
</dbReference>